<feature type="compositionally biased region" description="Gly residues" evidence="1">
    <location>
        <begin position="29"/>
        <end position="40"/>
    </location>
</feature>
<name>A0AAD6BK39_9TELE</name>
<protein>
    <submittedName>
        <fullName evidence="2">Uncharacterized protein</fullName>
    </submittedName>
</protein>
<dbReference type="EMBL" id="JAPTMU010000003">
    <property type="protein sequence ID" value="KAJ4945667.1"/>
    <property type="molecule type" value="Genomic_DNA"/>
</dbReference>
<evidence type="ECO:0000313" key="2">
    <source>
        <dbReference type="EMBL" id="KAJ4945667.1"/>
    </source>
</evidence>
<gene>
    <name evidence="2" type="ORF">JOQ06_023348</name>
</gene>
<dbReference type="AlphaFoldDB" id="A0AAD6BK39"/>
<accession>A0AAD6BK39</accession>
<comment type="caution">
    <text evidence="2">The sequence shown here is derived from an EMBL/GenBank/DDBJ whole genome shotgun (WGS) entry which is preliminary data.</text>
</comment>
<reference evidence="2" key="1">
    <citation type="submission" date="2022-11" db="EMBL/GenBank/DDBJ databases">
        <title>Chromosome-level genome of Pogonophryne albipinna.</title>
        <authorList>
            <person name="Jo E."/>
        </authorList>
    </citation>
    <scope>NUCLEOTIDE SEQUENCE</scope>
    <source>
        <strain evidence="2">SGF0006</strain>
        <tissue evidence="2">Muscle</tissue>
    </source>
</reference>
<sequence>MGAGPGLLKDELLLLPGSEEASSDNVDSGPGGEGIGGGGHTCPHPDLQPCPSGSSGMELLQCWQRKALCCSQCADSVLEAVAAERLQSRAPREWPVLHSRRAGLEPEEQQDLTWTGLSLDSKCSSVSVCTVNHPPAAPWSSTEAVNVLSAEDGTELL</sequence>
<proteinExistence type="predicted"/>
<keyword evidence="3" id="KW-1185">Reference proteome</keyword>
<feature type="region of interest" description="Disordered" evidence="1">
    <location>
        <begin position="1"/>
        <end position="40"/>
    </location>
</feature>
<organism evidence="2 3">
    <name type="scientific">Pogonophryne albipinna</name>
    <dbReference type="NCBI Taxonomy" id="1090488"/>
    <lineage>
        <taxon>Eukaryota</taxon>
        <taxon>Metazoa</taxon>
        <taxon>Chordata</taxon>
        <taxon>Craniata</taxon>
        <taxon>Vertebrata</taxon>
        <taxon>Euteleostomi</taxon>
        <taxon>Actinopterygii</taxon>
        <taxon>Neopterygii</taxon>
        <taxon>Teleostei</taxon>
        <taxon>Neoteleostei</taxon>
        <taxon>Acanthomorphata</taxon>
        <taxon>Eupercaria</taxon>
        <taxon>Perciformes</taxon>
        <taxon>Notothenioidei</taxon>
        <taxon>Pogonophryne</taxon>
    </lineage>
</organism>
<evidence type="ECO:0000256" key="1">
    <source>
        <dbReference type="SAM" id="MobiDB-lite"/>
    </source>
</evidence>
<evidence type="ECO:0000313" key="3">
    <source>
        <dbReference type="Proteomes" id="UP001219934"/>
    </source>
</evidence>
<dbReference type="Proteomes" id="UP001219934">
    <property type="component" value="Unassembled WGS sequence"/>
</dbReference>